<keyword evidence="1" id="KW-1133">Transmembrane helix</keyword>
<name>A0A4R8DHZ1_9BACT</name>
<feature type="transmembrane region" description="Helical" evidence="1">
    <location>
        <begin position="401"/>
        <end position="418"/>
    </location>
</feature>
<sequence length="433" mass="48286">MTKAIKFLPFFLFLCWLALFILQPVALFNDSPGYMADARNLFDPSYHTIRPVLFPFFLRVVDTLHIKLSIAALVVNTASFWYLLKMASGRWMSTGNALFLSAFFLMTGIWSYCGTCLTETILPSVELWMFISLVRIIREKRIAFMILYAVAICLLGTLLKPWIMLMVTGTAVLLLAAALLLPAFKSARVPSAVLLLVSGISFAVSFRYNQSKTMETANLVMLMVSSGNEGKLRDRLANDKGLTPDSAAFIAALVTDIDTINHKYYGNAWDASTAHAVKYLNVWDKGDVPAIKKGFHLMYFEHFRDELGLCRLSLQRYVIDLGLGAACLNMTYKPELPGLRSFAIPLLVAATLGFIVFNFKRLTSGPLLQDPLTIFTLVVLLASVGFCLFLCLAGANELQRNVLPGVLFQLYALTYFAYRKDYVALPPHDAPTL</sequence>
<feature type="transmembrane region" description="Helical" evidence="1">
    <location>
        <begin position="338"/>
        <end position="359"/>
    </location>
</feature>
<accession>A0A4R8DHZ1</accession>
<gene>
    <name evidence="2" type="ORF">EDB95_5207</name>
</gene>
<protein>
    <submittedName>
        <fullName evidence="2">Uncharacterized protein</fullName>
    </submittedName>
</protein>
<organism evidence="2 3">
    <name type="scientific">Dinghuibacter silviterrae</name>
    <dbReference type="NCBI Taxonomy" id="1539049"/>
    <lineage>
        <taxon>Bacteria</taxon>
        <taxon>Pseudomonadati</taxon>
        <taxon>Bacteroidota</taxon>
        <taxon>Chitinophagia</taxon>
        <taxon>Chitinophagales</taxon>
        <taxon>Chitinophagaceae</taxon>
        <taxon>Dinghuibacter</taxon>
    </lineage>
</organism>
<evidence type="ECO:0000256" key="1">
    <source>
        <dbReference type="SAM" id="Phobius"/>
    </source>
</evidence>
<evidence type="ECO:0000313" key="3">
    <source>
        <dbReference type="Proteomes" id="UP000294498"/>
    </source>
</evidence>
<feature type="transmembrane region" description="Helical" evidence="1">
    <location>
        <begin position="64"/>
        <end position="84"/>
    </location>
</feature>
<dbReference type="EMBL" id="SODV01000002">
    <property type="protein sequence ID" value="TDW97359.1"/>
    <property type="molecule type" value="Genomic_DNA"/>
</dbReference>
<feature type="transmembrane region" description="Helical" evidence="1">
    <location>
        <begin position="190"/>
        <end position="208"/>
    </location>
</feature>
<keyword evidence="1" id="KW-0812">Transmembrane</keyword>
<reference evidence="2 3" key="1">
    <citation type="submission" date="2019-03" db="EMBL/GenBank/DDBJ databases">
        <title>Genomic Encyclopedia of Type Strains, Phase IV (KMG-IV): sequencing the most valuable type-strain genomes for metagenomic binning, comparative biology and taxonomic classification.</title>
        <authorList>
            <person name="Goeker M."/>
        </authorList>
    </citation>
    <scope>NUCLEOTIDE SEQUENCE [LARGE SCALE GENOMIC DNA]</scope>
    <source>
        <strain evidence="2 3">DSM 100059</strain>
    </source>
</reference>
<dbReference type="Proteomes" id="UP000294498">
    <property type="component" value="Unassembled WGS sequence"/>
</dbReference>
<dbReference type="OrthoDB" id="9962755at2"/>
<feature type="transmembrane region" description="Helical" evidence="1">
    <location>
        <begin position="142"/>
        <end position="159"/>
    </location>
</feature>
<keyword evidence="3" id="KW-1185">Reference proteome</keyword>
<dbReference type="RefSeq" id="WP_133999462.1">
    <property type="nucleotide sequence ID" value="NZ_SODV01000002.1"/>
</dbReference>
<feature type="transmembrane region" description="Helical" evidence="1">
    <location>
        <begin position="371"/>
        <end position="395"/>
    </location>
</feature>
<dbReference type="AlphaFoldDB" id="A0A4R8DHZ1"/>
<proteinExistence type="predicted"/>
<keyword evidence="1" id="KW-0472">Membrane</keyword>
<evidence type="ECO:0000313" key="2">
    <source>
        <dbReference type="EMBL" id="TDW97359.1"/>
    </source>
</evidence>
<comment type="caution">
    <text evidence="2">The sequence shown here is derived from an EMBL/GenBank/DDBJ whole genome shotgun (WGS) entry which is preliminary data.</text>
</comment>
<feature type="transmembrane region" description="Helical" evidence="1">
    <location>
        <begin position="96"/>
        <end position="122"/>
    </location>
</feature>